<organism evidence="1 2">
    <name type="scientific">Neisseria polysaccharea</name>
    <dbReference type="NCBI Taxonomy" id="489"/>
    <lineage>
        <taxon>Bacteria</taxon>
        <taxon>Pseudomonadati</taxon>
        <taxon>Pseudomonadota</taxon>
        <taxon>Betaproteobacteria</taxon>
        <taxon>Neisseriales</taxon>
        <taxon>Neisseriaceae</taxon>
        <taxon>Neisseria</taxon>
    </lineage>
</organism>
<protein>
    <recommendedName>
        <fullName evidence="3">Phage associated protein</fullName>
    </recommendedName>
</protein>
<dbReference type="GeneID" id="61223953"/>
<evidence type="ECO:0008006" key="3">
    <source>
        <dbReference type="Google" id="ProtNLM"/>
    </source>
</evidence>
<evidence type="ECO:0000313" key="2">
    <source>
        <dbReference type="Proteomes" id="UP001447151"/>
    </source>
</evidence>
<gene>
    <name evidence="1" type="ORF">ABM124_00920</name>
</gene>
<name>A0ABV1JHE9_NEIPO</name>
<accession>A0ABV1JHE9</accession>
<sequence>MAQEVIFEIDVISPNLLEDEINRYNQLHHTDFTIVNVHEEIELFFCSVKTTASVKDIFSLGYGFACYEEELRKQGKIDW</sequence>
<reference evidence="1 2" key="1">
    <citation type="submission" date="2024-05" db="EMBL/GenBank/DDBJ databases">
        <authorList>
            <person name="Matzinger S.R."/>
            <person name="Bankers L."/>
            <person name="Rossheim A."/>
            <person name="Hetherington-Rauth M.C."/>
            <person name="Smith A."/>
            <person name="Baird S."/>
            <person name="Polanco D."/>
        </authorList>
    </citation>
    <scope>NUCLEOTIDE SEQUENCE [LARGE SCALE GENOMIC DNA]</scope>
    <source>
        <strain evidence="1 2">2024CJ-00066</strain>
    </source>
</reference>
<dbReference type="Proteomes" id="UP001447151">
    <property type="component" value="Unassembled WGS sequence"/>
</dbReference>
<dbReference type="EMBL" id="JBECZB010000001">
    <property type="protein sequence ID" value="MEQ3509909.1"/>
    <property type="molecule type" value="Genomic_DNA"/>
</dbReference>
<evidence type="ECO:0000313" key="1">
    <source>
        <dbReference type="EMBL" id="MEQ3509909.1"/>
    </source>
</evidence>
<proteinExistence type="predicted"/>
<comment type="caution">
    <text evidence="1">The sequence shown here is derived from an EMBL/GenBank/DDBJ whole genome shotgun (WGS) entry which is preliminary data.</text>
</comment>
<keyword evidence="2" id="KW-1185">Reference proteome</keyword>
<dbReference type="RefSeq" id="WP_003711469.1">
    <property type="nucleotide sequence ID" value="NZ_CAUIZE010000007.1"/>
</dbReference>